<dbReference type="EMBL" id="FQXO01000025">
    <property type="protein sequence ID" value="SHH54005.1"/>
    <property type="molecule type" value="Genomic_DNA"/>
</dbReference>
<reference evidence="2" key="1">
    <citation type="submission" date="2016-11" db="EMBL/GenBank/DDBJ databases">
        <authorList>
            <person name="Varghese N."/>
            <person name="Submissions S."/>
        </authorList>
    </citation>
    <scope>NUCLEOTIDE SEQUENCE [LARGE SCALE GENOMIC DNA]</scope>
    <source>
        <strain evidence="2">DSM 13643</strain>
    </source>
</reference>
<accession>A0A1M5TT60</accession>
<dbReference type="AlphaFoldDB" id="A0A1M5TT60"/>
<dbReference type="OrthoDB" id="2082156at2"/>
<gene>
    <name evidence="1" type="ORF">SAMN02745135_01124</name>
</gene>
<sequence>MGDQIKREDKISLIDFLYRDVNLINSLYAQAFRGNLLLIQKNQQSSLESNSSFGTDIKLAQLKSEGKEIDTDSISKNIDPHDAKIIDLFNELSIPVHDTSLEYCKDGQLVLIKGNLKIRNLDTIKNSLPVIEALGIFDELNFSLDLDNLPKKKNKKNGKNKFSNFIKRILELMPSGIELEVNTKYGEKIVGPIKEKFLSQSSNDILRVFGTNIPGEWSVIGIINKLPGYSTDYTDDMNNNLRDIADIISQALSQSLNNDPHQFAITPIIVYRELIY</sequence>
<dbReference type="InterPro" id="IPR045633">
    <property type="entry name" value="DUF6414"/>
</dbReference>
<keyword evidence="2" id="KW-1185">Reference proteome</keyword>
<proteinExistence type="predicted"/>
<organism evidence="1 2">
    <name type="scientific">Caloranaerobacter azorensis DSM 13643</name>
    <dbReference type="NCBI Taxonomy" id="1121264"/>
    <lineage>
        <taxon>Bacteria</taxon>
        <taxon>Bacillati</taxon>
        <taxon>Bacillota</taxon>
        <taxon>Tissierellia</taxon>
        <taxon>Tissierellales</taxon>
        <taxon>Thermohalobacteraceae</taxon>
        <taxon>Caloranaerobacter</taxon>
    </lineage>
</organism>
<evidence type="ECO:0000313" key="2">
    <source>
        <dbReference type="Proteomes" id="UP000183967"/>
    </source>
</evidence>
<dbReference type="RefSeq" id="WP_073196130.1">
    <property type="nucleotide sequence ID" value="NZ_FQXO01000025.1"/>
</dbReference>
<evidence type="ECO:0000313" key="1">
    <source>
        <dbReference type="EMBL" id="SHH54005.1"/>
    </source>
</evidence>
<dbReference type="Pfam" id="PF19952">
    <property type="entry name" value="DUF6414"/>
    <property type="match status" value="1"/>
</dbReference>
<name>A0A1M5TT60_9FIRM</name>
<protein>
    <submittedName>
        <fullName evidence="1">Uncharacterized protein</fullName>
    </submittedName>
</protein>
<dbReference type="Proteomes" id="UP000183967">
    <property type="component" value="Unassembled WGS sequence"/>
</dbReference>